<accession>A0A8W7PJZ6</accession>
<name>A0A8W7PJZ6_ANOCL</name>
<feature type="transmembrane region" description="Helical" evidence="1">
    <location>
        <begin position="129"/>
        <end position="151"/>
    </location>
</feature>
<evidence type="ECO:0000313" key="2">
    <source>
        <dbReference type="EnsemblMetazoa" id="ACOM033099-PA.1"/>
    </source>
</evidence>
<dbReference type="Proteomes" id="UP000075882">
    <property type="component" value="Unassembled WGS sequence"/>
</dbReference>
<organism evidence="2">
    <name type="scientific">Anopheles coluzzii</name>
    <name type="common">African malaria mosquito</name>
    <dbReference type="NCBI Taxonomy" id="1518534"/>
    <lineage>
        <taxon>Eukaryota</taxon>
        <taxon>Metazoa</taxon>
        <taxon>Ecdysozoa</taxon>
        <taxon>Arthropoda</taxon>
        <taxon>Hexapoda</taxon>
        <taxon>Insecta</taxon>
        <taxon>Pterygota</taxon>
        <taxon>Neoptera</taxon>
        <taxon>Endopterygota</taxon>
        <taxon>Diptera</taxon>
        <taxon>Nematocera</taxon>
        <taxon>Culicoidea</taxon>
        <taxon>Culicidae</taxon>
        <taxon>Anophelinae</taxon>
        <taxon>Anopheles</taxon>
    </lineage>
</organism>
<keyword evidence="1" id="KW-0812">Transmembrane</keyword>
<keyword evidence="1" id="KW-1133">Transmembrane helix</keyword>
<sequence length="264" mass="28563">MEIVQWFAMKIQLIANAISTTNTANYTNVACRTATTTTTSVAATASLAIRCGTVVLVHDHDDVVVLFVLLHLDVAVVFVAPNAATRPDDTTTAIAAAIGDGTGRRPSHHGGRNGPNVALVATVQQQFALLVRLLIVLVVVVVVIVVFHLPAPFAIPTVDLLHCVQVVVALVRPVDAVVDFRLVLFFCRFAGSEVGLLHHDQLIVDDLNSCTSSAIQFMFFYCAGSTVLLMLLSGRHLVQLIIGTIFNEQLLFRLLIIISRLYGR</sequence>
<proteinExistence type="predicted"/>
<reference evidence="2" key="1">
    <citation type="submission" date="2022-08" db="UniProtKB">
        <authorList>
            <consortium name="EnsemblMetazoa"/>
        </authorList>
    </citation>
    <scope>IDENTIFICATION</scope>
</reference>
<feature type="transmembrane region" description="Helical" evidence="1">
    <location>
        <begin position="214"/>
        <end position="233"/>
    </location>
</feature>
<evidence type="ECO:0000256" key="1">
    <source>
        <dbReference type="SAM" id="Phobius"/>
    </source>
</evidence>
<keyword evidence="1" id="KW-0472">Membrane</keyword>
<protein>
    <submittedName>
        <fullName evidence="2">Uncharacterized protein</fullName>
    </submittedName>
</protein>
<dbReference type="AlphaFoldDB" id="A0A8W7PJZ6"/>
<dbReference type="EnsemblMetazoa" id="ACOM033099-RA">
    <property type="protein sequence ID" value="ACOM033099-PA.1"/>
    <property type="gene ID" value="ACOM033099"/>
</dbReference>